<dbReference type="Proteomes" id="UP000036027">
    <property type="component" value="Unassembled WGS sequence"/>
</dbReference>
<feature type="non-terminal residue" evidence="1">
    <location>
        <position position="1"/>
    </location>
</feature>
<protein>
    <submittedName>
        <fullName evidence="1">Uncharacterized protein</fullName>
    </submittedName>
</protein>
<dbReference type="AlphaFoldDB" id="A0A0J0YNW3"/>
<accession>A0A0J0YNW3</accession>
<comment type="caution">
    <text evidence="1">The sequence shown here is derived from an EMBL/GenBank/DDBJ whole genome shotgun (WGS) entry which is preliminary data.</text>
</comment>
<dbReference type="STRING" id="1470200.PL75_11510"/>
<organism evidence="1 2">
    <name type="scientific">Neisseria arctica</name>
    <dbReference type="NCBI Taxonomy" id="1470200"/>
    <lineage>
        <taxon>Bacteria</taxon>
        <taxon>Pseudomonadati</taxon>
        <taxon>Pseudomonadota</taxon>
        <taxon>Betaproteobacteria</taxon>
        <taxon>Neisseriales</taxon>
        <taxon>Neisseriaceae</taxon>
        <taxon>Neisseria</taxon>
    </lineage>
</organism>
<keyword evidence="2" id="KW-1185">Reference proteome</keyword>
<gene>
    <name evidence="1" type="ORF">PL75_11510</name>
</gene>
<proteinExistence type="predicted"/>
<evidence type="ECO:0000313" key="2">
    <source>
        <dbReference type="Proteomes" id="UP000036027"/>
    </source>
</evidence>
<name>A0A0J0YNW3_9NEIS</name>
<evidence type="ECO:0000313" key="1">
    <source>
        <dbReference type="EMBL" id="KLT71836.1"/>
    </source>
</evidence>
<sequence length="78" mass="8397">AQQYAARSRLDAHAIVGFTHSQVTLFDHPDTLLKLGRGGILSLLDSLPAARPPFTEPLLFGLSAPISRTPDHVPTVLL</sequence>
<reference evidence="1 2" key="1">
    <citation type="submission" date="2014-11" db="EMBL/GenBank/DDBJ databases">
        <title>Genome of a novel goose pathogen.</title>
        <authorList>
            <person name="Hansen C.M."/>
            <person name="Hueffer K."/>
            <person name="Choi S.C."/>
        </authorList>
    </citation>
    <scope>NUCLEOTIDE SEQUENCE [LARGE SCALE GENOMIC DNA]</scope>
    <source>
        <strain evidence="1 2">KH1503</strain>
    </source>
</reference>
<dbReference type="EMBL" id="JTDO01000227">
    <property type="protein sequence ID" value="KLT71836.1"/>
    <property type="molecule type" value="Genomic_DNA"/>
</dbReference>
<feature type="non-terminal residue" evidence="1">
    <location>
        <position position="78"/>
    </location>
</feature>